<protein>
    <submittedName>
        <fullName evidence="2">Hypothetical_protein</fullName>
    </submittedName>
</protein>
<sequence length="144" mass="16339">MVYEYGGIFGGGTAVAKSTLPIVTLIFTPAGNIQQSLLLLETSKIQSYLIFGLYSATVSQEQQENISRPSESSGEACNVYVNKLSIARRNYFLCPFKINYFMRVTKINLQNVSRLSYLDNTNIIKNYVFIHKITELDEIFNNIF</sequence>
<proteinExistence type="predicted"/>
<accession>A0AA86NG24</accession>
<name>A0AA86NG24_9EUKA</name>
<dbReference type="Proteomes" id="UP001642409">
    <property type="component" value="Unassembled WGS sequence"/>
</dbReference>
<dbReference type="EMBL" id="CATOUU010000171">
    <property type="protein sequence ID" value="CAI9919252.1"/>
    <property type="molecule type" value="Genomic_DNA"/>
</dbReference>
<dbReference type="EMBL" id="CAXDID020000008">
    <property type="protein sequence ID" value="CAL5977766.1"/>
    <property type="molecule type" value="Genomic_DNA"/>
</dbReference>
<reference evidence="2 3" key="2">
    <citation type="submission" date="2024-07" db="EMBL/GenBank/DDBJ databases">
        <authorList>
            <person name="Akdeniz Z."/>
        </authorList>
    </citation>
    <scope>NUCLEOTIDE SEQUENCE [LARGE SCALE GENOMIC DNA]</scope>
</reference>
<dbReference type="AlphaFoldDB" id="A0AA86NG24"/>
<evidence type="ECO:0000313" key="2">
    <source>
        <dbReference type="EMBL" id="CAL5977766.1"/>
    </source>
</evidence>
<evidence type="ECO:0000313" key="3">
    <source>
        <dbReference type="Proteomes" id="UP001642409"/>
    </source>
</evidence>
<comment type="caution">
    <text evidence="1">The sequence shown here is derived from an EMBL/GenBank/DDBJ whole genome shotgun (WGS) entry which is preliminary data.</text>
</comment>
<gene>
    <name evidence="2" type="ORF">HINF_LOCUS4463</name>
    <name evidence="1" type="ORF">HINF_LOCUS6897</name>
</gene>
<reference evidence="1" key="1">
    <citation type="submission" date="2023-06" db="EMBL/GenBank/DDBJ databases">
        <authorList>
            <person name="Kurt Z."/>
        </authorList>
    </citation>
    <scope>NUCLEOTIDE SEQUENCE</scope>
</reference>
<evidence type="ECO:0000313" key="1">
    <source>
        <dbReference type="EMBL" id="CAI9919252.1"/>
    </source>
</evidence>
<organism evidence="1">
    <name type="scientific">Hexamita inflata</name>
    <dbReference type="NCBI Taxonomy" id="28002"/>
    <lineage>
        <taxon>Eukaryota</taxon>
        <taxon>Metamonada</taxon>
        <taxon>Diplomonadida</taxon>
        <taxon>Hexamitidae</taxon>
        <taxon>Hexamitinae</taxon>
        <taxon>Hexamita</taxon>
    </lineage>
</organism>
<keyword evidence="3" id="KW-1185">Reference proteome</keyword>